<keyword evidence="3 4" id="KW-0472">Membrane</keyword>
<sequence>MRARKKKKKNLKQSRMYYAIVILAVAFLILVIKLMYLQIIDSTDQYSRQVDQLVEEVPLKASRGNIYDRNMRILVQDSSATAIHVIPLEVKEPEKLAKGLSEKLNLDYQEVLDKVNKTEDDKVEVKNGVKKGDGEKVVAGIPEGVSFLDGTVYAVPDEIKDPDSAAQVLVSVLGMDYDDAHEVLTRKENSAVLIEGKVDNTLAREIKEDQAIKNEKGETKSYNGIELIEDKRRYYTNGNFASYVLGFTGQDHTGLTGVESSYNDQLKGDDGIIYFQKDAQGNQIPSQTKIIKEPTQGKDLTLTIDSNIQMLAERGLKSAVEEWKAKSGTAIVMDTKTGEIIAMATQPDYNLNDPYAISDYYSSKHAGDLKDKSKADQLSEMWKNPAVSFIYEPGSTFKAVTASSALEEGVVTPDTKVYCSGSININGVTVNCTGSHGTQTVSEAIANSCNPGLVQIIQKLDPALFYQYVYNYGFGKQTGIELPGEEAGIINRPFDGNGEINLLDYATFSFGQGLATTPIQLLSALNCVVNNGYYMNPTIIGKGSSQQEYVNNQLNGPKQIISSDTSAEMRNIMKNVVAENSTLASLAEGYSIGGKTGTAEKFVDGAYNSTYYVTSFFCYAPVEDPRYSILLVLDEPDPSAFGGTSAAPTAINLMKQVLDYMGGQTDSDTQIQQNAITVPDLIGQEKDFAVKILEEKGIKYKLDVKGDGDTVISQSFPAQSVYDPNTELVLEIGSQSSENGNKVTVPDLNGMSIQSVNEIVTGLGLNLKVTGSGFAAEQSVAAGTAVDKGSEISVTFKP</sequence>
<evidence type="ECO:0000259" key="5">
    <source>
        <dbReference type="PROSITE" id="PS51178"/>
    </source>
</evidence>
<evidence type="ECO:0000256" key="4">
    <source>
        <dbReference type="SAM" id="Phobius"/>
    </source>
</evidence>
<dbReference type="PROSITE" id="PS51178">
    <property type="entry name" value="PASTA"/>
    <property type="match status" value="2"/>
</dbReference>
<dbReference type="EMBL" id="JACCKS010000017">
    <property type="protein sequence ID" value="NZA39217.1"/>
    <property type="molecule type" value="Genomic_DNA"/>
</dbReference>
<dbReference type="Pfam" id="PF03793">
    <property type="entry name" value="PASTA"/>
    <property type="match status" value="2"/>
</dbReference>
<dbReference type="SUPFAM" id="SSF56601">
    <property type="entry name" value="beta-lactamase/transpeptidase-like"/>
    <property type="match status" value="1"/>
</dbReference>
<dbReference type="SUPFAM" id="SSF56519">
    <property type="entry name" value="Penicillin binding protein dimerisation domain"/>
    <property type="match status" value="2"/>
</dbReference>
<dbReference type="SUPFAM" id="SSF54184">
    <property type="entry name" value="Penicillin-binding protein 2x (pbp-2x), c-terminal domain"/>
    <property type="match status" value="2"/>
</dbReference>
<dbReference type="Gene3D" id="3.30.10.20">
    <property type="match status" value="2"/>
</dbReference>
<dbReference type="CDD" id="cd06575">
    <property type="entry name" value="PASTA_Pbp2x-like_2"/>
    <property type="match status" value="1"/>
</dbReference>
<dbReference type="Pfam" id="PF00905">
    <property type="entry name" value="Transpeptidase"/>
    <property type="match status" value="1"/>
</dbReference>
<dbReference type="Gene3D" id="3.90.1310.10">
    <property type="entry name" value="Penicillin-binding protein 2a (Domain 2)"/>
    <property type="match status" value="2"/>
</dbReference>
<dbReference type="InterPro" id="IPR012338">
    <property type="entry name" value="Beta-lactam/transpept-like"/>
</dbReference>
<organism evidence="6 7">
    <name type="scientific">Eubacterium callanderi</name>
    <dbReference type="NCBI Taxonomy" id="53442"/>
    <lineage>
        <taxon>Bacteria</taxon>
        <taxon>Bacillati</taxon>
        <taxon>Bacillota</taxon>
        <taxon>Clostridia</taxon>
        <taxon>Eubacteriales</taxon>
        <taxon>Eubacteriaceae</taxon>
        <taxon>Eubacterium</taxon>
    </lineage>
</organism>
<keyword evidence="4" id="KW-1133">Transmembrane helix</keyword>
<dbReference type="GO" id="GO:0005886">
    <property type="term" value="C:plasma membrane"/>
    <property type="evidence" value="ECO:0007669"/>
    <property type="project" value="TreeGrafter"/>
</dbReference>
<dbReference type="GO" id="GO:0008658">
    <property type="term" value="F:penicillin binding"/>
    <property type="evidence" value="ECO:0007669"/>
    <property type="project" value="InterPro"/>
</dbReference>
<dbReference type="Pfam" id="PF03717">
    <property type="entry name" value="PBP_dimer"/>
    <property type="match status" value="1"/>
</dbReference>
<dbReference type="InterPro" id="IPR005543">
    <property type="entry name" value="PASTA_dom"/>
</dbReference>
<feature type="domain" description="PASTA" evidence="5">
    <location>
        <begin position="672"/>
        <end position="734"/>
    </location>
</feature>
<evidence type="ECO:0000313" key="7">
    <source>
        <dbReference type="Proteomes" id="UP000586254"/>
    </source>
</evidence>
<comment type="caution">
    <text evidence="6">The sequence shown here is derived from an EMBL/GenBank/DDBJ whole genome shotgun (WGS) entry which is preliminary data.</text>
</comment>
<evidence type="ECO:0000256" key="1">
    <source>
        <dbReference type="ARBA" id="ARBA00004370"/>
    </source>
</evidence>
<dbReference type="PANTHER" id="PTHR30627">
    <property type="entry name" value="PEPTIDOGLYCAN D,D-TRANSPEPTIDASE"/>
    <property type="match status" value="1"/>
</dbReference>
<comment type="similarity">
    <text evidence="2">Belongs to the transpeptidase family.</text>
</comment>
<dbReference type="Gene3D" id="3.40.710.10">
    <property type="entry name" value="DD-peptidase/beta-lactamase superfamily"/>
    <property type="match status" value="1"/>
</dbReference>
<feature type="transmembrane region" description="Helical" evidence="4">
    <location>
        <begin position="16"/>
        <end position="37"/>
    </location>
</feature>
<reference evidence="6 7" key="1">
    <citation type="submission" date="2020-07" db="EMBL/GenBank/DDBJ databases">
        <title>Organ Donor 1.</title>
        <authorList>
            <person name="Marsh A.J."/>
            <person name="Azcarate-Peril M.A."/>
        </authorList>
    </citation>
    <scope>NUCLEOTIDE SEQUENCE [LARGE SCALE GENOMIC DNA]</scope>
    <source>
        <strain evidence="6 7">AMC0717</strain>
    </source>
</reference>
<evidence type="ECO:0000256" key="2">
    <source>
        <dbReference type="ARBA" id="ARBA00007171"/>
    </source>
</evidence>
<comment type="subcellular location">
    <subcellularLocation>
        <location evidence="1">Membrane</location>
    </subcellularLocation>
</comment>
<protein>
    <submittedName>
        <fullName evidence="6">PASTA domain-containing protein</fullName>
    </submittedName>
</protein>
<dbReference type="InterPro" id="IPR001460">
    <property type="entry name" value="PCN-bd_Tpept"/>
</dbReference>
<dbReference type="Gene3D" id="3.30.450.330">
    <property type="match status" value="1"/>
</dbReference>
<proteinExistence type="inferred from homology"/>
<dbReference type="SMART" id="SM00740">
    <property type="entry name" value="PASTA"/>
    <property type="match status" value="2"/>
</dbReference>
<dbReference type="Proteomes" id="UP000586254">
    <property type="component" value="Unassembled WGS sequence"/>
</dbReference>
<gene>
    <name evidence="6" type="ORF">H0N91_14045</name>
</gene>
<dbReference type="GO" id="GO:0071555">
    <property type="term" value="P:cell wall organization"/>
    <property type="evidence" value="ECO:0007669"/>
    <property type="project" value="TreeGrafter"/>
</dbReference>
<name>A0A1I5JR46_9FIRM</name>
<keyword evidence="4" id="KW-0812">Transmembrane</keyword>
<dbReference type="AlphaFoldDB" id="A0A1I5JR46"/>
<feature type="domain" description="PASTA" evidence="5">
    <location>
        <begin position="739"/>
        <end position="798"/>
    </location>
</feature>
<dbReference type="InterPro" id="IPR005311">
    <property type="entry name" value="PBP_dimer"/>
</dbReference>
<dbReference type="InterPro" id="IPR050515">
    <property type="entry name" value="Beta-lactam/transpept"/>
</dbReference>
<evidence type="ECO:0000313" key="6">
    <source>
        <dbReference type="EMBL" id="NZA39217.1"/>
    </source>
</evidence>
<dbReference type="InterPro" id="IPR036138">
    <property type="entry name" value="PBP_dimer_sf"/>
</dbReference>
<accession>A0A1I5JR46</accession>
<dbReference type="PANTHER" id="PTHR30627:SF1">
    <property type="entry name" value="PEPTIDOGLYCAN D,D-TRANSPEPTIDASE FTSI"/>
    <property type="match status" value="1"/>
</dbReference>
<evidence type="ECO:0000256" key="3">
    <source>
        <dbReference type="ARBA" id="ARBA00023136"/>
    </source>
</evidence>